<reference evidence="2" key="1">
    <citation type="submission" date="2014-09" db="EMBL/GenBank/DDBJ databases">
        <authorList>
            <person name="Magalhaes I.L.F."/>
            <person name="Oliveira U."/>
            <person name="Santos F.R."/>
            <person name="Vidigal T.H.D.A."/>
            <person name="Brescovit A.D."/>
            <person name="Santos A.J."/>
        </authorList>
    </citation>
    <scope>NUCLEOTIDE SEQUENCE</scope>
    <source>
        <tissue evidence="2">Shoot tissue taken approximately 20 cm above the soil surface</tissue>
    </source>
</reference>
<dbReference type="EMBL" id="GBRH01201042">
    <property type="protein sequence ID" value="JAD96853.1"/>
    <property type="molecule type" value="Transcribed_RNA"/>
</dbReference>
<accession>A0A0A9ECV6</accession>
<name>A0A0A9ECV6_ARUDO</name>
<feature type="region of interest" description="Disordered" evidence="1">
    <location>
        <begin position="1"/>
        <end position="30"/>
    </location>
</feature>
<sequence length="30" mass="3409">MMRTNASSDPKRVQEDMLSYPAVSSHSLRN</sequence>
<evidence type="ECO:0000313" key="2">
    <source>
        <dbReference type="EMBL" id="JAD96853.1"/>
    </source>
</evidence>
<evidence type="ECO:0000256" key="1">
    <source>
        <dbReference type="SAM" id="MobiDB-lite"/>
    </source>
</evidence>
<organism evidence="2">
    <name type="scientific">Arundo donax</name>
    <name type="common">Giant reed</name>
    <name type="synonym">Donax arundinaceus</name>
    <dbReference type="NCBI Taxonomy" id="35708"/>
    <lineage>
        <taxon>Eukaryota</taxon>
        <taxon>Viridiplantae</taxon>
        <taxon>Streptophyta</taxon>
        <taxon>Embryophyta</taxon>
        <taxon>Tracheophyta</taxon>
        <taxon>Spermatophyta</taxon>
        <taxon>Magnoliopsida</taxon>
        <taxon>Liliopsida</taxon>
        <taxon>Poales</taxon>
        <taxon>Poaceae</taxon>
        <taxon>PACMAD clade</taxon>
        <taxon>Arundinoideae</taxon>
        <taxon>Arundineae</taxon>
        <taxon>Arundo</taxon>
    </lineage>
</organism>
<proteinExistence type="predicted"/>
<reference evidence="2" key="2">
    <citation type="journal article" date="2015" name="Data Brief">
        <title>Shoot transcriptome of the giant reed, Arundo donax.</title>
        <authorList>
            <person name="Barrero R.A."/>
            <person name="Guerrero F.D."/>
            <person name="Moolhuijzen P."/>
            <person name="Goolsby J.A."/>
            <person name="Tidwell J."/>
            <person name="Bellgard S.E."/>
            <person name="Bellgard M.I."/>
        </authorList>
    </citation>
    <scope>NUCLEOTIDE SEQUENCE</scope>
    <source>
        <tissue evidence="2">Shoot tissue taken approximately 20 cm above the soil surface</tissue>
    </source>
</reference>
<dbReference type="AlphaFoldDB" id="A0A0A9ECV6"/>
<protein>
    <submittedName>
        <fullName evidence="2">Uncharacterized protein</fullName>
    </submittedName>
</protein>